<protein>
    <submittedName>
        <fullName evidence="1">Uncharacterized protein</fullName>
    </submittedName>
</protein>
<accession>A0A1D2NIH4</accession>
<dbReference type="OrthoDB" id="8297533at2759"/>
<evidence type="ECO:0000313" key="2">
    <source>
        <dbReference type="Proteomes" id="UP000094527"/>
    </source>
</evidence>
<name>A0A1D2NIH4_ORCCI</name>
<sequence>MGINLNIDKIFELFLGDTFKPIYLTESTRVFAEVLQWCFNEDASKFTAIPLKTVEQPKLSLAAIWIFGLFVDMIGEMDENFINQLDLNRDSDFVSFDVYSNFDTRLETRCLESMWKNLGYLPMTRYIQSIMVDPMKFIEEVLLLSICSLKLHPYIEHHGCEISDN</sequence>
<comment type="caution">
    <text evidence="1">The sequence shown here is derived from an EMBL/GenBank/DDBJ whole genome shotgun (WGS) entry which is preliminary data.</text>
</comment>
<organism evidence="1 2">
    <name type="scientific">Orchesella cincta</name>
    <name type="common">Springtail</name>
    <name type="synonym">Podura cincta</name>
    <dbReference type="NCBI Taxonomy" id="48709"/>
    <lineage>
        <taxon>Eukaryota</taxon>
        <taxon>Metazoa</taxon>
        <taxon>Ecdysozoa</taxon>
        <taxon>Arthropoda</taxon>
        <taxon>Hexapoda</taxon>
        <taxon>Collembola</taxon>
        <taxon>Entomobryomorpha</taxon>
        <taxon>Entomobryoidea</taxon>
        <taxon>Orchesellidae</taxon>
        <taxon>Orchesellinae</taxon>
        <taxon>Orchesella</taxon>
    </lineage>
</organism>
<dbReference type="Proteomes" id="UP000094527">
    <property type="component" value="Unassembled WGS sequence"/>
</dbReference>
<reference evidence="1 2" key="1">
    <citation type="journal article" date="2016" name="Genome Biol. Evol.">
        <title>Gene Family Evolution Reflects Adaptation to Soil Environmental Stressors in the Genome of the Collembolan Orchesella cincta.</title>
        <authorList>
            <person name="Faddeeva-Vakhrusheva A."/>
            <person name="Derks M.F."/>
            <person name="Anvar S.Y."/>
            <person name="Agamennone V."/>
            <person name="Suring W."/>
            <person name="Smit S."/>
            <person name="van Straalen N.M."/>
            <person name="Roelofs D."/>
        </authorList>
    </citation>
    <scope>NUCLEOTIDE SEQUENCE [LARGE SCALE GENOMIC DNA]</scope>
    <source>
        <tissue evidence="1">Mixed pool</tissue>
    </source>
</reference>
<dbReference type="AlphaFoldDB" id="A0A1D2NIH4"/>
<evidence type="ECO:0000313" key="1">
    <source>
        <dbReference type="EMBL" id="ODN05070.1"/>
    </source>
</evidence>
<feature type="non-terminal residue" evidence="1">
    <location>
        <position position="165"/>
    </location>
</feature>
<gene>
    <name evidence="1" type="ORF">Ocin01_01626</name>
</gene>
<dbReference type="EMBL" id="LJIJ01000030">
    <property type="protein sequence ID" value="ODN05070.1"/>
    <property type="molecule type" value="Genomic_DNA"/>
</dbReference>
<proteinExistence type="predicted"/>
<keyword evidence="2" id="KW-1185">Reference proteome</keyword>